<sequence>MACRRRAILSILSCSCRCSCSCELFLTMFSLPDNRNSKLSSDLVVRGPSSAILSSTSFRQNLCLARPSSFLRRLNLSPARSYPHIQLPATSRRWLIVLYLLSMSYVSGLIPAGPPSTHRCLSTPLTVIKHSSSLIPTQIRLKRFTGVPLTGAFFSGSTFDSRRPIFLPENCSTIDDSSASPRFRTFWSLQVNLGTTSTSASLSVSMSDELPTTTLRRRCNLLVTKLGQRSFQRVLWA</sequence>
<evidence type="ECO:0000313" key="2">
    <source>
        <dbReference type="EMBL" id="EFH54943.1"/>
    </source>
</evidence>
<dbReference type="Proteomes" id="UP000008694">
    <property type="component" value="Unassembled WGS sequence"/>
</dbReference>
<organism evidence="3">
    <name type="scientific">Arabidopsis lyrata subsp. lyrata</name>
    <name type="common">Lyre-leaved rock-cress</name>
    <dbReference type="NCBI Taxonomy" id="81972"/>
    <lineage>
        <taxon>Eukaryota</taxon>
        <taxon>Viridiplantae</taxon>
        <taxon>Streptophyta</taxon>
        <taxon>Embryophyta</taxon>
        <taxon>Tracheophyta</taxon>
        <taxon>Spermatophyta</taxon>
        <taxon>Magnoliopsida</taxon>
        <taxon>eudicotyledons</taxon>
        <taxon>Gunneridae</taxon>
        <taxon>Pentapetalae</taxon>
        <taxon>rosids</taxon>
        <taxon>malvids</taxon>
        <taxon>Brassicales</taxon>
        <taxon>Brassicaceae</taxon>
        <taxon>Camelineae</taxon>
        <taxon>Arabidopsis</taxon>
    </lineage>
</organism>
<dbReference type="EMBL" id="GL348716">
    <property type="protein sequence ID" value="EFH54943.1"/>
    <property type="molecule type" value="Genomic_DNA"/>
</dbReference>
<evidence type="ECO:0000256" key="1">
    <source>
        <dbReference type="SAM" id="SignalP"/>
    </source>
</evidence>
<protein>
    <submittedName>
        <fullName evidence="2">Expressed protein</fullName>
    </submittedName>
</protein>
<keyword evidence="3" id="KW-1185">Reference proteome</keyword>
<dbReference type="AlphaFoldDB" id="D7LFB2"/>
<name>D7LFB2_ARALL</name>
<dbReference type="HOGENOM" id="CLU_1172084_0_0_1"/>
<proteinExistence type="predicted"/>
<evidence type="ECO:0000313" key="3">
    <source>
        <dbReference type="Proteomes" id="UP000008694"/>
    </source>
</evidence>
<gene>
    <name evidence="2" type="ORF">ARALYDRAFT_900825</name>
</gene>
<feature type="signal peptide" evidence="1">
    <location>
        <begin position="1"/>
        <end position="21"/>
    </location>
</feature>
<reference evidence="3" key="1">
    <citation type="journal article" date="2011" name="Nat. Genet.">
        <title>The Arabidopsis lyrata genome sequence and the basis of rapid genome size change.</title>
        <authorList>
            <person name="Hu T.T."/>
            <person name="Pattyn P."/>
            <person name="Bakker E.G."/>
            <person name="Cao J."/>
            <person name="Cheng J.-F."/>
            <person name="Clark R.M."/>
            <person name="Fahlgren N."/>
            <person name="Fawcett J.A."/>
            <person name="Grimwood J."/>
            <person name="Gundlach H."/>
            <person name="Haberer G."/>
            <person name="Hollister J.D."/>
            <person name="Ossowski S."/>
            <person name="Ottilar R.P."/>
            <person name="Salamov A.A."/>
            <person name="Schneeberger K."/>
            <person name="Spannagl M."/>
            <person name="Wang X."/>
            <person name="Yang L."/>
            <person name="Nasrallah M.E."/>
            <person name="Bergelson J."/>
            <person name="Carrington J.C."/>
            <person name="Gaut B.S."/>
            <person name="Schmutz J."/>
            <person name="Mayer K.F.X."/>
            <person name="Van de Peer Y."/>
            <person name="Grigoriev I.V."/>
            <person name="Nordborg M."/>
            <person name="Weigel D."/>
            <person name="Guo Y.-L."/>
        </authorList>
    </citation>
    <scope>NUCLEOTIDE SEQUENCE [LARGE SCALE GENOMIC DNA]</scope>
    <source>
        <strain evidence="3">cv. MN47</strain>
    </source>
</reference>
<dbReference type="Gramene" id="scaffold_400326.1">
    <property type="protein sequence ID" value="scaffold_400326.1"/>
    <property type="gene ID" value="scaffold_400326.1"/>
</dbReference>
<accession>D7LFB2</accession>
<feature type="chain" id="PRO_5003101853" evidence="1">
    <location>
        <begin position="22"/>
        <end position="237"/>
    </location>
</feature>
<keyword evidence="1" id="KW-0732">Signal</keyword>